<organism evidence="3 4">
    <name type="scientific">Thiothrix winogradskyi</name>
    <dbReference type="NCBI Taxonomy" id="96472"/>
    <lineage>
        <taxon>Bacteria</taxon>
        <taxon>Pseudomonadati</taxon>
        <taxon>Pseudomonadota</taxon>
        <taxon>Gammaproteobacteria</taxon>
        <taxon>Thiotrichales</taxon>
        <taxon>Thiotrichaceae</taxon>
        <taxon>Thiothrix</taxon>
    </lineage>
</organism>
<dbReference type="Gene3D" id="3.40.50.300">
    <property type="entry name" value="P-loop containing nucleotide triphosphate hydrolases"/>
    <property type="match status" value="1"/>
</dbReference>
<dbReference type="EMBL" id="CP091244">
    <property type="protein sequence ID" value="UJS24072.1"/>
    <property type="molecule type" value="Genomic_DNA"/>
</dbReference>
<dbReference type="PANTHER" id="PTHR43681:SF1">
    <property type="entry name" value="SARCALUMENIN"/>
    <property type="match status" value="1"/>
</dbReference>
<keyword evidence="1" id="KW-0175">Coiled coil</keyword>
<evidence type="ECO:0000313" key="4">
    <source>
        <dbReference type="Proteomes" id="UP001054801"/>
    </source>
</evidence>
<evidence type="ECO:0000256" key="1">
    <source>
        <dbReference type="SAM" id="Coils"/>
    </source>
</evidence>
<dbReference type="SUPFAM" id="SSF52540">
    <property type="entry name" value="P-loop containing nucleoside triphosphate hydrolases"/>
    <property type="match status" value="1"/>
</dbReference>
<dbReference type="Pfam" id="PF00350">
    <property type="entry name" value="Dynamin_N"/>
    <property type="match status" value="1"/>
</dbReference>
<feature type="coiled-coil region" evidence="1">
    <location>
        <begin position="571"/>
        <end position="629"/>
    </location>
</feature>
<sequence length="728" mass="82169">MNYKAMIAQIPEELRLEVQALAEKTIHVNKPLNVCVVGEFSTGKSSLINALLGESLLPTAREETTALPTFIEYASELRIELINTNGVITPITQEQFLNYTVVAPENALCSVLHYPATWLSDLTLIDLPGLGSQSQRHSDYTHAQISAADAIIYLLSPRGTTQGDLKLLRLIKQYGKYLTITVAQWDKIEESIKEGEQAPDLKEWQALIAQETGVDLVLFGASKYGHGRDAIIDFLQKTKQCKSEIRENRFQAELVPLLKNALGKINDEQAICNANSAEQQQKLHNTLLDQRQALLDVKSDLYARSNDDQSQLEQQAQQLAKCHRETLIAKLCELPIATKDDDWQAFTDSAYQQLKAQVIVTADGLKTLSANYGQLQISDIKINKLNLHLPSPEPIELDDFINISQLSALQDDLKQKEKIAEQDHEVIRTLGNINVDNSLQQLSELRTERSNIAKQELPRILQTIEGNENSSSIFKGLGHLLDIGLILIQGPLAAVKAASLLGETSKVLKVVNTVNTVTNVIKSPELEPFFKFSEKLSLSYWGEQLGKSFDQPTRTIEVIDPNAEAERQRLLQEYDQQIIKQRAELHRLEDLQQQRDHSEWALAQNIKEQEQLKLSIQSLQKRALMAQQEAQADAIKQQEAIIEHYRQQLINQTGVQFDQQTRPMIDLLRTTCKRYWTEHVDATLAQRLQTVEDLTQQLQQAPEKKQKALAELQQQLTTIQSVLNMLKG</sequence>
<dbReference type="Proteomes" id="UP001054801">
    <property type="component" value="Chromosome"/>
</dbReference>
<dbReference type="InterPro" id="IPR027417">
    <property type="entry name" value="P-loop_NTPase"/>
</dbReference>
<dbReference type="PANTHER" id="PTHR43681">
    <property type="entry name" value="TRANSMEMBRANE GTPASE FZO"/>
    <property type="match status" value="1"/>
</dbReference>
<gene>
    <name evidence="3" type="ORF">L2Y54_19410</name>
</gene>
<protein>
    <submittedName>
        <fullName evidence="3">Dynamin family protein</fullName>
    </submittedName>
</protein>
<reference evidence="3" key="1">
    <citation type="journal article" date="2022" name="Microorganisms">
        <title>Two New Species of Filamentous Sulfur Bacteria of the Genus Thiothrix, Thiothrix winogradskyi sp. nov. and 'Candidatus Thiothrix sulfatifontis' sp. nov.</title>
        <authorList>
            <person name="Ravin N.V."/>
            <person name="Rossetti S."/>
            <person name="Beletsky A.V."/>
            <person name="Kadnikov V.V."/>
            <person name="Rudenko T.S."/>
            <person name="Smolyakov D.D."/>
            <person name="Moskvitina M.I."/>
            <person name="Gureeva M.V."/>
            <person name="Mardanov A.V."/>
            <person name="Grabovich M.Y."/>
        </authorList>
    </citation>
    <scope>NUCLEOTIDE SEQUENCE</scope>
    <source>
        <strain evidence="3">CT3</strain>
    </source>
</reference>
<feature type="domain" description="Dynamin N-terminal" evidence="2">
    <location>
        <begin position="34"/>
        <end position="180"/>
    </location>
</feature>
<keyword evidence="4" id="KW-1185">Reference proteome</keyword>
<dbReference type="InterPro" id="IPR051943">
    <property type="entry name" value="TRAFAC_Dynamin-like_GTPase"/>
</dbReference>
<proteinExistence type="predicted"/>
<evidence type="ECO:0000313" key="3">
    <source>
        <dbReference type="EMBL" id="UJS24072.1"/>
    </source>
</evidence>
<name>A0ABY3SYR6_9GAMM</name>
<dbReference type="InterPro" id="IPR045063">
    <property type="entry name" value="Dynamin_N"/>
</dbReference>
<accession>A0ABY3SYR6</accession>
<dbReference type="RefSeq" id="WP_236498345.1">
    <property type="nucleotide sequence ID" value="NZ_CP091244.1"/>
</dbReference>
<evidence type="ECO:0000259" key="2">
    <source>
        <dbReference type="Pfam" id="PF00350"/>
    </source>
</evidence>